<evidence type="ECO:0000313" key="8">
    <source>
        <dbReference type="EMBL" id="BBO69120.1"/>
    </source>
</evidence>
<dbReference type="NCBIfam" id="TIGR01951">
    <property type="entry name" value="nusB"/>
    <property type="match status" value="1"/>
</dbReference>
<comment type="similarity">
    <text evidence="1 6">Belongs to the NusB family.</text>
</comment>
<organism evidence="8 9">
    <name type="scientific">Desulfosarcina alkanivorans</name>
    <dbReference type="NCBI Taxonomy" id="571177"/>
    <lineage>
        <taxon>Bacteria</taxon>
        <taxon>Pseudomonadati</taxon>
        <taxon>Thermodesulfobacteriota</taxon>
        <taxon>Desulfobacteria</taxon>
        <taxon>Desulfobacterales</taxon>
        <taxon>Desulfosarcinaceae</taxon>
        <taxon>Desulfosarcina</taxon>
    </lineage>
</organism>
<sequence length="149" mass="16692">MGTRRLSREQALQALFYMDMHRDPGEDPVGSFCNSFTEENPAEPFFHRLVCGVQENRETIDTVIEQFSSNWKLSRMSCVDRNVLRIAAFELLFCADIPPKVSINEAIDVGKRFGTEESGAFINGILDSLRIAIEENQVSCVPKATGQSS</sequence>
<evidence type="ECO:0000256" key="3">
    <source>
        <dbReference type="ARBA" id="ARBA00022884"/>
    </source>
</evidence>
<feature type="domain" description="NusB/RsmB/TIM44" evidence="7">
    <location>
        <begin position="7"/>
        <end position="129"/>
    </location>
</feature>
<keyword evidence="3 6" id="KW-0694">RNA-binding</keyword>
<dbReference type="GO" id="GO:0031564">
    <property type="term" value="P:transcription antitermination"/>
    <property type="evidence" value="ECO:0007669"/>
    <property type="project" value="UniProtKB-KW"/>
</dbReference>
<dbReference type="InterPro" id="IPR006027">
    <property type="entry name" value="NusB_RsmB_TIM44"/>
</dbReference>
<dbReference type="PANTHER" id="PTHR11078:SF3">
    <property type="entry name" value="ANTITERMINATION NUSB DOMAIN-CONTAINING PROTEIN"/>
    <property type="match status" value="1"/>
</dbReference>
<dbReference type="SUPFAM" id="SSF48013">
    <property type="entry name" value="NusB-like"/>
    <property type="match status" value="1"/>
</dbReference>
<keyword evidence="4 6" id="KW-0805">Transcription regulation</keyword>
<dbReference type="PANTHER" id="PTHR11078">
    <property type="entry name" value="N UTILIZATION SUBSTANCE PROTEIN B-RELATED"/>
    <property type="match status" value="1"/>
</dbReference>
<dbReference type="EMBL" id="AP021874">
    <property type="protein sequence ID" value="BBO69120.1"/>
    <property type="molecule type" value="Genomic_DNA"/>
</dbReference>
<proteinExistence type="inferred from homology"/>
<dbReference type="Pfam" id="PF01029">
    <property type="entry name" value="NusB"/>
    <property type="match status" value="1"/>
</dbReference>
<dbReference type="InterPro" id="IPR011605">
    <property type="entry name" value="NusB_fam"/>
</dbReference>
<evidence type="ECO:0000313" key="9">
    <source>
        <dbReference type="Proteomes" id="UP000427906"/>
    </source>
</evidence>
<dbReference type="RefSeq" id="WP_155317199.1">
    <property type="nucleotide sequence ID" value="NZ_AP021874.1"/>
</dbReference>
<dbReference type="OrthoDB" id="9797817at2"/>
<evidence type="ECO:0000256" key="2">
    <source>
        <dbReference type="ARBA" id="ARBA00022814"/>
    </source>
</evidence>
<evidence type="ECO:0000256" key="5">
    <source>
        <dbReference type="ARBA" id="ARBA00023163"/>
    </source>
</evidence>
<reference evidence="8 9" key="1">
    <citation type="submission" date="2019-11" db="EMBL/GenBank/DDBJ databases">
        <title>Comparative genomics of hydrocarbon-degrading Desulfosarcina strains.</title>
        <authorList>
            <person name="Watanabe M."/>
            <person name="Kojima H."/>
            <person name="Fukui M."/>
        </authorList>
    </citation>
    <scope>NUCLEOTIDE SEQUENCE [LARGE SCALE GENOMIC DNA]</scope>
    <source>
        <strain evidence="8 9">PL12</strain>
    </source>
</reference>
<dbReference type="Proteomes" id="UP000427906">
    <property type="component" value="Chromosome"/>
</dbReference>
<dbReference type="AlphaFoldDB" id="A0A5K7YLM3"/>
<evidence type="ECO:0000256" key="1">
    <source>
        <dbReference type="ARBA" id="ARBA00005952"/>
    </source>
</evidence>
<evidence type="ECO:0000256" key="4">
    <source>
        <dbReference type="ARBA" id="ARBA00023015"/>
    </source>
</evidence>
<dbReference type="HAMAP" id="MF_00073">
    <property type="entry name" value="NusB"/>
    <property type="match status" value="1"/>
</dbReference>
<dbReference type="KEGG" id="dalk:DSCA_30500"/>
<name>A0A5K7YLM3_9BACT</name>
<dbReference type="GO" id="GO:0005829">
    <property type="term" value="C:cytosol"/>
    <property type="evidence" value="ECO:0007669"/>
    <property type="project" value="TreeGrafter"/>
</dbReference>
<gene>
    <name evidence="6" type="primary">nusB</name>
    <name evidence="8" type="ORF">DSCA_30500</name>
</gene>
<comment type="function">
    <text evidence="6">Involved in transcription antitermination. Required for transcription of ribosomal RNA (rRNA) genes. Binds specifically to the boxA antiterminator sequence of the ribosomal RNA (rrn) operons.</text>
</comment>
<dbReference type="GO" id="GO:0006353">
    <property type="term" value="P:DNA-templated transcription termination"/>
    <property type="evidence" value="ECO:0007669"/>
    <property type="project" value="UniProtKB-UniRule"/>
</dbReference>
<evidence type="ECO:0000259" key="7">
    <source>
        <dbReference type="Pfam" id="PF01029"/>
    </source>
</evidence>
<keyword evidence="2 6" id="KW-0889">Transcription antitermination</keyword>
<keyword evidence="5 6" id="KW-0804">Transcription</keyword>
<dbReference type="GO" id="GO:0003723">
    <property type="term" value="F:RNA binding"/>
    <property type="evidence" value="ECO:0007669"/>
    <property type="project" value="UniProtKB-UniRule"/>
</dbReference>
<evidence type="ECO:0000256" key="6">
    <source>
        <dbReference type="HAMAP-Rule" id="MF_00073"/>
    </source>
</evidence>
<protein>
    <recommendedName>
        <fullName evidence="6">Transcription antitermination protein NusB</fullName>
    </recommendedName>
    <alternativeName>
        <fullName evidence="6">Antitermination factor NusB</fullName>
    </alternativeName>
</protein>
<accession>A0A5K7YLM3</accession>
<dbReference type="CDD" id="cd00619">
    <property type="entry name" value="Terminator_NusB"/>
    <property type="match status" value="1"/>
</dbReference>
<dbReference type="Gene3D" id="1.10.940.10">
    <property type="entry name" value="NusB-like"/>
    <property type="match status" value="1"/>
</dbReference>
<dbReference type="InterPro" id="IPR035926">
    <property type="entry name" value="NusB-like_sf"/>
</dbReference>
<keyword evidence="9" id="KW-1185">Reference proteome</keyword>